<dbReference type="Proteomes" id="UP000011668">
    <property type="component" value="Unassembled WGS sequence"/>
</dbReference>
<feature type="compositionally biased region" description="Polar residues" evidence="1">
    <location>
        <begin position="75"/>
        <end position="90"/>
    </location>
</feature>
<dbReference type="EMBL" id="AFRT01000050">
    <property type="protein sequence ID" value="ELU45677.1"/>
    <property type="molecule type" value="Genomic_DNA"/>
</dbReference>
<dbReference type="PANTHER" id="PTHR22684:SF0">
    <property type="entry name" value="RIBOSOME QUALITY CONTROL COMPLEX SUBUNIT TCF25"/>
    <property type="match status" value="1"/>
</dbReference>
<dbReference type="AlphaFoldDB" id="L8X9B3"/>
<dbReference type="STRING" id="983506.L8X9B3"/>
<reference evidence="2 3" key="1">
    <citation type="journal article" date="2013" name="Nat. Commun.">
        <title>The evolution and pathogenic mechanisms of the rice sheath blight pathogen.</title>
        <authorList>
            <person name="Zheng A."/>
            <person name="Lin R."/>
            <person name="Xu L."/>
            <person name="Qin P."/>
            <person name="Tang C."/>
            <person name="Ai P."/>
            <person name="Zhang D."/>
            <person name="Liu Y."/>
            <person name="Sun Z."/>
            <person name="Feng H."/>
            <person name="Wang Y."/>
            <person name="Chen Y."/>
            <person name="Liang X."/>
            <person name="Fu R."/>
            <person name="Li Q."/>
            <person name="Zhang J."/>
            <person name="Yu X."/>
            <person name="Xie Z."/>
            <person name="Ding L."/>
            <person name="Guan P."/>
            <person name="Tang J."/>
            <person name="Liang Y."/>
            <person name="Wang S."/>
            <person name="Deng Q."/>
            <person name="Li S."/>
            <person name="Zhu J."/>
            <person name="Wang L."/>
            <person name="Liu H."/>
            <person name="Li P."/>
        </authorList>
    </citation>
    <scope>NUCLEOTIDE SEQUENCE [LARGE SCALE GENOMIC DNA]</scope>
    <source>
        <strain evidence="3">AG-1 IA</strain>
    </source>
</reference>
<keyword evidence="3" id="KW-1185">Reference proteome</keyword>
<organism evidence="2 3">
    <name type="scientific">Thanatephorus cucumeris (strain AG1-IA)</name>
    <name type="common">Rice sheath blight fungus</name>
    <name type="synonym">Rhizoctonia solani</name>
    <dbReference type="NCBI Taxonomy" id="983506"/>
    <lineage>
        <taxon>Eukaryota</taxon>
        <taxon>Fungi</taxon>
        <taxon>Dikarya</taxon>
        <taxon>Basidiomycota</taxon>
        <taxon>Agaricomycotina</taxon>
        <taxon>Agaricomycetes</taxon>
        <taxon>Cantharellales</taxon>
        <taxon>Ceratobasidiaceae</taxon>
        <taxon>Rhizoctonia</taxon>
        <taxon>Rhizoctonia solani AG-1</taxon>
    </lineage>
</organism>
<dbReference type="OrthoDB" id="205993at2759"/>
<evidence type="ECO:0000256" key="1">
    <source>
        <dbReference type="SAM" id="MobiDB-lite"/>
    </source>
</evidence>
<gene>
    <name evidence="2" type="ORF">AG1IA_00300</name>
</gene>
<name>L8X9B3_THACA</name>
<dbReference type="InterPro" id="IPR006994">
    <property type="entry name" value="TCF25/Rqc1"/>
</dbReference>
<dbReference type="Pfam" id="PF04910">
    <property type="entry name" value="Tcf25"/>
    <property type="match status" value="1"/>
</dbReference>
<evidence type="ECO:0000313" key="3">
    <source>
        <dbReference type="Proteomes" id="UP000011668"/>
    </source>
</evidence>
<proteinExistence type="predicted"/>
<dbReference type="PANTHER" id="PTHR22684">
    <property type="entry name" value="NULP1-RELATED"/>
    <property type="match status" value="1"/>
</dbReference>
<dbReference type="OMA" id="IWGKMPP"/>
<dbReference type="HOGENOM" id="CLU_008321_2_0_1"/>
<feature type="compositionally biased region" description="Acidic residues" evidence="1">
    <location>
        <begin position="32"/>
        <end position="58"/>
    </location>
</feature>
<sequence length="714" mass="79351">MPRVNKRQQRELEELQQLEIGQVANESGQDVPEVEEEVEVTEVLMGDDDDKEESEEEAAPAKKKKKKKPAPAVLAQTSATSKTTPQNKNKVTAGKAGKDKSGKDEIDLALEELAEKLPHLQTSGKKAQHVNEGLASATSQALFSLLGASLKDFDSEAEMRRFFGSKVVNSAKPSQRVSNVSRSHLTRPTQQWGLAGTPHGISMVPLDDYERRRKGYTRGGEKWWNVEHSVDYKRTQLKFLNCVTLSASRRRVSDRSGFRVIGDYLICVELSQAADFVERAIYAFEHAFPVAFDITAGSSRLDFDRIENRPLFLALHRHIFLSRRGIPRTAFEFARLLFALDPIGDPHGAAFYLDYLSAKGGMGQWLLDVWNIWPEVRKEIADNPLASHGIDIHCIPGWAYTRSLILYDQEAKKRGAVSASQVCEEAILAFPEVVPYLVDKAGVNLPGNVRAHDALRITTQYTHDDPAGSTLHMLGHLYALRANSLWKNEPHSVWLTSTVASAEAQLGAKSSMRENALNHFGQGPSEAMARHAIVADLRAINAYCRPGTFPPIIHAYDPLSPSTSLTYYDETYFQDVPRGQSSARTASHDRQHMPGDFADDDGAGVDLEEMDPQVLLNHFLDQAQDNGNAHIIAHRPWAMAKDNGPFWWARGSWTRPGRAIDRKSGPDIAFPSTTLILNVSVPNNQLCALLRIAYARGHTSFSYSWTTLGHCGAR</sequence>
<protein>
    <submittedName>
        <fullName evidence="2">Cytoplasmic protein</fullName>
    </submittedName>
</protein>
<feature type="region of interest" description="Disordered" evidence="1">
    <location>
        <begin position="18"/>
        <end position="102"/>
    </location>
</feature>
<dbReference type="GO" id="GO:1990112">
    <property type="term" value="C:RQC complex"/>
    <property type="evidence" value="ECO:0007669"/>
    <property type="project" value="TreeGrafter"/>
</dbReference>
<evidence type="ECO:0000313" key="2">
    <source>
        <dbReference type="EMBL" id="ELU45677.1"/>
    </source>
</evidence>
<comment type="caution">
    <text evidence="2">The sequence shown here is derived from an EMBL/GenBank/DDBJ whole genome shotgun (WGS) entry which is preliminary data.</text>
</comment>
<accession>L8X9B3</accession>